<dbReference type="InterPro" id="IPR007700">
    <property type="entry name" value="DUF668"/>
</dbReference>
<feature type="region of interest" description="Disordered" evidence="1">
    <location>
        <begin position="485"/>
        <end position="574"/>
    </location>
</feature>
<evidence type="ECO:0000256" key="1">
    <source>
        <dbReference type="SAM" id="MobiDB-lite"/>
    </source>
</evidence>
<feature type="domain" description="DUF3475" evidence="3">
    <location>
        <begin position="109"/>
        <end position="165"/>
    </location>
</feature>
<dbReference type="GO" id="GO:0045927">
    <property type="term" value="P:positive regulation of growth"/>
    <property type="evidence" value="ECO:0007669"/>
    <property type="project" value="InterPro"/>
</dbReference>
<keyword evidence="5" id="KW-1185">Reference proteome</keyword>
<dbReference type="Pfam" id="PF05003">
    <property type="entry name" value="DUF668"/>
    <property type="match status" value="1"/>
</dbReference>
<proteinExistence type="predicted"/>
<gene>
    <name evidence="4" type="ORF">QJS10_CPA03g02220</name>
</gene>
<accession>A0AAV9F5J4</accession>
<dbReference type="Pfam" id="PF11961">
    <property type="entry name" value="DUF3475"/>
    <property type="match status" value="1"/>
</dbReference>
<dbReference type="PANTHER" id="PTHR31730">
    <property type="entry name" value="OS01G0873900 PROTEIN"/>
    <property type="match status" value="1"/>
</dbReference>
<dbReference type="EMBL" id="JAUJYO010000003">
    <property type="protein sequence ID" value="KAK1320686.1"/>
    <property type="molecule type" value="Genomic_DNA"/>
</dbReference>
<protein>
    <submittedName>
        <fullName evidence="4">Uncharacterized protein</fullName>
    </submittedName>
</protein>
<evidence type="ECO:0000313" key="4">
    <source>
        <dbReference type="EMBL" id="KAK1320686.1"/>
    </source>
</evidence>
<dbReference type="PANTHER" id="PTHR31730:SF18">
    <property type="entry name" value="PROTEIN PSK SIMULATOR 2"/>
    <property type="match status" value="1"/>
</dbReference>
<evidence type="ECO:0000259" key="2">
    <source>
        <dbReference type="Pfam" id="PF05003"/>
    </source>
</evidence>
<feature type="region of interest" description="Disordered" evidence="1">
    <location>
        <begin position="35"/>
        <end position="55"/>
    </location>
</feature>
<evidence type="ECO:0000313" key="5">
    <source>
        <dbReference type="Proteomes" id="UP001180020"/>
    </source>
</evidence>
<reference evidence="4" key="2">
    <citation type="submission" date="2023-06" db="EMBL/GenBank/DDBJ databases">
        <authorList>
            <person name="Ma L."/>
            <person name="Liu K.-W."/>
            <person name="Li Z."/>
            <person name="Hsiao Y.-Y."/>
            <person name="Qi Y."/>
            <person name="Fu T."/>
            <person name="Tang G."/>
            <person name="Zhang D."/>
            <person name="Sun W.-H."/>
            <person name="Liu D.-K."/>
            <person name="Li Y."/>
            <person name="Chen G.-Z."/>
            <person name="Liu X.-D."/>
            <person name="Liao X.-Y."/>
            <person name="Jiang Y.-T."/>
            <person name="Yu X."/>
            <person name="Hao Y."/>
            <person name="Huang J."/>
            <person name="Zhao X.-W."/>
            <person name="Ke S."/>
            <person name="Chen Y.-Y."/>
            <person name="Wu W.-L."/>
            <person name="Hsu J.-L."/>
            <person name="Lin Y.-F."/>
            <person name="Huang M.-D."/>
            <person name="Li C.-Y."/>
            <person name="Huang L."/>
            <person name="Wang Z.-W."/>
            <person name="Zhao X."/>
            <person name="Zhong W.-Y."/>
            <person name="Peng D.-H."/>
            <person name="Ahmad S."/>
            <person name="Lan S."/>
            <person name="Zhang J.-S."/>
            <person name="Tsai W.-C."/>
            <person name="Van De Peer Y."/>
            <person name="Liu Z.-J."/>
        </authorList>
    </citation>
    <scope>NUCLEOTIDE SEQUENCE</scope>
    <source>
        <strain evidence="4">CP</strain>
        <tissue evidence="4">Leaves</tissue>
    </source>
</reference>
<dbReference type="InterPro" id="IPR021864">
    <property type="entry name" value="DUF3475"/>
</dbReference>
<feature type="compositionally biased region" description="Polar residues" evidence="1">
    <location>
        <begin position="559"/>
        <end position="568"/>
    </location>
</feature>
<dbReference type="InterPro" id="IPR045021">
    <property type="entry name" value="PSI1/2/3"/>
</dbReference>
<reference evidence="4" key="1">
    <citation type="journal article" date="2023" name="Nat. Commun.">
        <title>Diploid and tetraploid genomes of Acorus and the evolution of monocots.</title>
        <authorList>
            <person name="Ma L."/>
            <person name="Liu K.W."/>
            <person name="Li Z."/>
            <person name="Hsiao Y.Y."/>
            <person name="Qi Y."/>
            <person name="Fu T."/>
            <person name="Tang G.D."/>
            <person name="Zhang D."/>
            <person name="Sun W.H."/>
            <person name="Liu D.K."/>
            <person name="Li Y."/>
            <person name="Chen G.Z."/>
            <person name="Liu X.D."/>
            <person name="Liao X.Y."/>
            <person name="Jiang Y.T."/>
            <person name="Yu X."/>
            <person name="Hao Y."/>
            <person name="Huang J."/>
            <person name="Zhao X.W."/>
            <person name="Ke S."/>
            <person name="Chen Y.Y."/>
            <person name="Wu W.L."/>
            <person name="Hsu J.L."/>
            <person name="Lin Y.F."/>
            <person name="Huang M.D."/>
            <person name="Li C.Y."/>
            <person name="Huang L."/>
            <person name="Wang Z.W."/>
            <person name="Zhao X."/>
            <person name="Zhong W.Y."/>
            <person name="Peng D.H."/>
            <person name="Ahmad S."/>
            <person name="Lan S."/>
            <person name="Zhang J.S."/>
            <person name="Tsai W.C."/>
            <person name="Van de Peer Y."/>
            <person name="Liu Z.J."/>
        </authorList>
    </citation>
    <scope>NUCLEOTIDE SEQUENCE</scope>
    <source>
        <strain evidence="4">CP</strain>
    </source>
</reference>
<dbReference type="Proteomes" id="UP001180020">
    <property type="component" value="Unassembled WGS sequence"/>
</dbReference>
<feature type="domain" description="DUF668" evidence="2">
    <location>
        <begin position="331"/>
        <end position="415"/>
    </location>
</feature>
<dbReference type="AlphaFoldDB" id="A0AAV9F5J4"/>
<name>A0AAV9F5J4_ACOCL</name>
<evidence type="ECO:0000259" key="3">
    <source>
        <dbReference type="Pfam" id="PF11961"/>
    </source>
</evidence>
<organism evidence="4 5">
    <name type="scientific">Acorus calamus</name>
    <name type="common">Sweet flag</name>
    <dbReference type="NCBI Taxonomy" id="4465"/>
    <lineage>
        <taxon>Eukaryota</taxon>
        <taxon>Viridiplantae</taxon>
        <taxon>Streptophyta</taxon>
        <taxon>Embryophyta</taxon>
        <taxon>Tracheophyta</taxon>
        <taxon>Spermatophyta</taxon>
        <taxon>Magnoliopsida</taxon>
        <taxon>Liliopsida</taxon>
        <taxon>Acoraceae</taxon>
        <taxon>Acorus</taxon>
    </lineage>
</organism>
<sequence>MGCAFSKGTMGMKRSVTIYGSGVFAEAGRSPEKFNSGGLGTPVSGQPAAKKAAGAGKVPEKSSLLGRVGIVGLEKAVEVLDTLGSSVSNMNVSSGFASGMAVRGNKISILAFEVANTIHKGAGLLQSLSEENIQFLKEDILKSDGVQRLVSSDMEVLLRIAASDKREEVDLFSGEVARFGDLCKDPIWHNLGRYFQKLDSDLSNKQKSDEVDATMQQLHVLAQNTSELYHELHALDGFEQDYQRKVQEGGSSHAQRGESLMILHSELKHQRKFVRSLKKKSLWSRNLEEVVEKLVDVVTLLYQRIFEAFDSSGKSKTKSVDRSRIHDAHKLGVSGLALHYANIINQIDNIVSRPSSVPPNARDALYRGLPAGVKAALRSRIQSLQDKEEFTVPHIKAEIEKTLHWIVPMAENTTRAHQDFGWVGEWANSSIELNKEQFQNSVLRIETLYHADKGKMDEHILELVTWLHLLVSQVRNKGHCHKFNAPIRSPTHKESLLSQDTQLEPSKKTNIDTNMGLPLSQEDREMLEEVTSRKLAPGRSKSQEFSCKKKRTKRELGLSRSSGNSPTKEFSAALDLQRRRTMSVLDVMDGLDRVSSLRST</sequence>
<comment type="caution">
    <text evidence="4">The sequence shown here is derived from an EMBL/GenBank/DDBJ whole genome shotgun (WGS) entry which is preliminary data.</text>
</comment>